<evidence type="ECO:0000256" key="8">
    <source>
        <dbReference type="ARBA" id="ARBA00022525"/>
    </source>
</evidence>
<dbReference type="Proteomes" id="UP000297245">
    <property type="component" value="Unassembled WGS sequence"/>
</dbReference>
<evidence type="ECO:0000259" key="17">
    <source>
        <dbReference type="Pfam" id="PF22666"/>
    </source>
</evidence>
<dbReference type="Gene3D" id="2.60.40.10">
    <property type="entry name" value="Immunoglobulins"/>
    <property type="match status" value="3"/>
</dbReference>
<evidence type="ECO:0000256" key="7">
    <source>
        <dbReference type="ARBA" id="ARBA00021795"/>
    </source>
</evidence>
<dbReference type="GO" id="GO:0004567">
    <property type="term" value="F:beta-mannosidase activity"/>
    <property type="evidence" value="ECO:0007669"/>
    <property type="project" value="UniProtKB-EC"/>
</dbReference>
<dbReference type="AlphaFoldDB" id="A0A4S8LIT4"/>
<gene>
    <name evidence="18" type="ORF">K435DRAFT_830448</name>
</gene>
<dbReference type="PANTHER" id="PTHR43730:SF5">
    <property type="entry name" value="BETA-MANNOSIDASE A"/>
    <property type="match status" value="1"/>
</dbReference>
<evidence type="ECO:0000256" key="5">
    <source>
        <dbReference type="ARBA" id="ARBA00011738"/>
    </source>
</evidence>
<keyword evidence="11" id="KW-0325">Glycoprotein</keyword>
<dbReference type="GO" id="GO:0005576">
    <property type="term" value="C:extracellular region"/>
    <property type="evidence" value="ECO:0007669"/>
    <property type="project" value="UniProtKB-SubCell"/>
</dbReference>
<dbReference type="SUPFAM" id="SSF51445">
    <property type="entry name" value="(Trans)glycosidases"/>
    <property type="match status" value="1"/>
</dbReference>
<protein>
    <recommendedName>
        <fullName evidence="7">Beta-mannosidase A</fullName>
        <ecNumber evidence="6">3.2.1.25</ecNumber>
    </recommendedName>
    <alternativeName>
        <fullName evidence="13">Mannanase A</fullName>
    </alternativeName>
</protein>
<keyword evidence="8" id="KW-0964">Secreted</keyword>
<dbReference type="EC" id="3.2.1.25" evidence="6"/>
<evidence type="ECO:0000256" key="1">
    <source>
        <dbReference type="ARBA" id="ARBA00000829"/>
    </source>
</evidence>
<evidence type="ECO:0000259" key="15">
    <source>
        <dbReference type="Pfam" id="PF17753"/>
    </source>
</evidence>
<dbReference type="InterPro" id="IPR017853">
    <property type="entry name" value="GH"/>
</dbReference>
<comment type="pathway">
    <text evidence="3">Glycan metabolism; N-glycan degradation.</text>
</comment>
<dbReference type="InterPro" id="IPR036156">
    <property type="entry name" value="Beta-gal/glucu_dom_sf"/>
</dbReference>
<evidence type="ECO:0000256" key="10">
    <source>
        <dbReference type="ARBA" id="ARBA00022801"/>
    </source>
</evidence>
<accession>A0A4S8LIT4</accession>
<evidence type="ECO:0000313" key="18">
    <source>
        <dbReference type="EMBL" id="THU89052.1"/>
    </source>
</evidence>
<evidence type="ECO:0000259" key="16">
    <source>
        <dbReference type="Pfam" id="PF17786"/>
    </source>
</evidence>
<dbReference type="SUPFAM" id="SSF49785">
    <property type="entry name" value="Galactose-binding domain-like"/>
    <property type="match status" value="1"/>
</dbReference>
<feature type="domain" description="Beta-mannosidase Ig-fold" evidence="15">
    <location>
        <begin position="787"/>
        <end position="873"/>
    </location>
</feature>
<dbReference type="Gene3D" id="3.20.20.80">
    <property type="entry name" value="Glycosidases"/>
    <property type="match status" value="1"/>
</dbReference>
<name>A0A4S8LIT4_DENBC</name>
<dbReference type="InterPro" id="IPR054593">
    <property type="entry name" value="Beta-mannosidase-like_N2"/>
</dbReference>
<feature type="signal peptide" evidence="14">
    <location>
        <begin position="1"/>
        <end position="27"/>
    </location>
</feature>
<dbReference type="GO" id="GO:0006516">
    <property type="term" value="P:glycoprotein catabolic process"/>
    <property type="evidence" value="ECO:0007669"/>
    <property type="project" value="TreeGrafter"/>
</dbReference>
<dbReference type="InterPro" id="IPR041447">
    <property type="entry name" value="Mannosidase_ig"/>
</dbReference>
<dbReference type="OrthoDB" id="2866996at2759"/>
<evidence type="ECO:0000256" key="2">
    <source>
        <dbReference type="ARBA" id="ARBA00004613"/>
    </source>
</evidence>
<dbReference type="Gene3D" id="2.60.120.260">
    <property type="entry name" value="Galactose-binding domain-like"/>
    <property type="match status" value="1"/>
</dbReference>
<dbReference type="InterPro" id="IPR041625">
    <property type="entry name" value="Beta-mannosidase_Ig"/>
</dbReference>
<keyword evidence="9 14" id="KW-0732">Signal</keyword>
<dbReference type="SUPFAM" id="SSF49303">
    <property type="entry name" value="beta-Galactosidase/glucuronidase domain"/>
    <property type="match status" value="2"/>
</dbReference>
<comment type="subcellular location">
    <subcellularLocation>
        <location evidence="2">Secreted</location>
    </subcellularLocation>
</comment>
<dbReference type="InterPro" id="IPR008979">
    <property type="entry name" value="Galactose-bd-like_sf"/>
</dbReference>
<evidence type="ECO:0000256" key="11">
    <source>
        <dbReference type="ARBA" id="ARBA00023180"/>
    </source>
</evidence>
<dbReference type="InterPro" id="IPR013783">
    <property type="entry name" value="Ig-like_fold"/>
</dbReference>
<dbReference type="InterPro" id="IPR050887">
    <property type="entry name" value="Beta-mannosidase_GH2"/>
</dbReference>
<keyword evidence="10 18" id="KW-0378">Hydrolase</keyword>
<evidence type="ECO:0000313" key="19">
    <source>
        <dbReference type="Proteomes" id="UP000297245"/>
    </source>
</evidence>
<dbReference type="EMBL" id="ML179384">
    <property type="protein sequence ID" value="THU89052.1"/>
    <property type="molecule type" value="Genomic_DNA"/>
</dbReference>
<evidence type="ECO:0000256" key="9">
    <source>
        <dbReference type="ARBA" id="ARBA00022729"/>
    </source>
</evidence>
<evidence type="ECO:0000256" key="6">
    <source>
        <dbReference type="ARBA" id="ARBA00012754"/>
    </source>
</evidence>
<evidence type="ECO:0000256" key="3">
    <source>
        <dbReference type="ARBA" id="ARBA00004740"/>
    </source>
</evidence>
<evidence type="ECO:0000256" key="4">
    <source>
        <dbReference type="ARBA" id="ARBA00007483"/>
    </source>
</evidence>
<comment type="subunit">
    <text evidence="5">Homodimer.</text>
</comment>
<dbReference type="UniPathway" id="UPA00280"/>
<dbReference type="Pfam" id="PF17753">
    <property type="entry name" value="Ig_mannosidase"/>
    <property type="match status" value="1"/>
</dbReference>
<dbReference type="Pfam" id="PF17786">
    <property type="entry name" value="Mannosidase_ig"/>
    <property type="match status" value="1"/>
</dbReference>
<keyword evidence="12" id="KW-0326">Glycosidase</keyword>
<comment type="catalytic activity">
    <reaction evidence="1">
        <text>Hydrolysis of terminal, non-reducing beta-D-mannose residues in beta-D-mannosides.</text>
        <dbReference type="EC" id="3.2.1.25"/>
    </reaction>
</comment>
<dbReference type="FunFam" id="3.20.20.80:FF:000050">
    <property type="entry name" value="Beta-mannosidase B"/>
    <property type="match status" value="1"/>
</dbReference>
<organism evidence="18 19">
    <name type="scientific">Dendrothele bispora (strain CBS 962.96)</name>
    <dbReference type="NCBI Taxonomy" id="1314807"/>
    <lineage>
        <taxon>Eukaryota</taxon>
        <taxon>Fungi</taxon>
        <taxon>Dikarya</taxon>
        <taxon>Basidiomycota</taxon>
        <taxon>Agaricomycotina</taxon>
        <taxon>Agaricomycetes</taxon>
        <taxon>Agaricomycetidae</taxon>
        <taxon>Agaricales</taxon>
        <taxon>Agaricales incertae sedis</taxon>
        <taxon>Dendrothele</taxon>
    </lineage>
</organism>
<feature type="domain" description="Mannosidase Ig/CBM-like" evidence="16">
    <location>
        <begin position="689"/>
        <end position="777"/>
    </location>
</feature>
<keyword evidence="19" id="KW-1185">Reference proteome</keyword>
<evidence type="ECO:0000256" key="12">
    <source>
        <dbReference type="ARBA" id="ARBA00023295"/>
    </source>
</evidence>
<proteinExistence type="inferred from homology"/>
<feature type="domain" description="Beta-mannosidase-like galactose-binding" evidence="17">
    <location>
        <begin position="44"/>
        <end position="111"/>
    </location>
</feature>
<comment type="similarity">
    <text evidence="4">Belongs to the glycosyl hydrolase 2 family. Beta-mannosidase A subfamily.</text>
</comment>
<dbReference type="Pfam" id="PF22666">
    <property type="entry name" value="Glyco_hydro_2_N2"/>
    <property type="match status" value="1"/>
</dbReference>
<reference evidence="18 19" key="1">
    <citation type="journal article" date="2019" name="Nat. Ecol. Evol.">
        <title>Megaphylogeny resolves global patterns of mushroom evolution.</title>
        <authorList>
            <person name="Varga T."/>
            <person name="Krizsan K."/>
            <person name="Foldi C."/>
            <person name="Dima B."/>
            <person name="Sanchez-Garcia M."/>
            <person name="Sanchez-Ramirez S."/>
            <person name="Szollosi G.J."/>
            <person name="Szarkandi J.G."/>
            <person name="Papp V."/>
            <person name="Albert L."/>
            <person name="Andreopoulos W."/>
            <person name="Angelini C."/>
            <person name="Antonin V."/>
            <person name="Barry K.W."/>
            <person name="Bougher N.L."/>
            <person name="Buchanan P."/>
            <person name="Buyck B."/>
            <person name="Bense V."/>
            <person name="Catcheside P."/>
            <person name="Chovatia M."/>
            <person name="Cooper J."/>
            <person name="Damon W."/>
            <person name="Desjardin D."/>
            <person name="Finy P."/>
            <person name="Geml J."/>
            <person name="Haridas S."/>
            <person name="Hughes K."/>
            <person name="Justo A."/>
            <person name="Karasinski D."/>
            <person name="Kautmanova I."/>
            <person name="Kiss B."/>
            <person name="Kocsube S."/>
            <person name="Kotiranta H."/>
            <person name="LaButti K.M."/>
            <person name="Lechner B.E."/>
            <person name="Liimatainen K."/>
            <person name="Lipzen A."/>
            <person name="Lukacs Z."/>
            <person name="Mihaltcheva S."/>
            <person name="Morgado L.N."/>
            <person name="Niskanen T."/>
            <person name="Noordeloos M.E."/>
            <person name="Ohm R.A."/>
            <person name="Ortiz-Santana B."/>
            <person name="Ovrebo C."/>
            <person name="Racz N."/>
            <person name="Riley R."/>
            <person name="Savchenko A."/>
            <person name="Shiryaev A."/>
            <person name="Soop K."/>
            <person name="Spirin V."/>
            <person name="Szebenyi C."/>
            <person name="Tomsovsky M."/>
            <person name="Tulloss R.E."/>
            <person name="Uehling J."/>
            <person name="Grigoriev I.V."/>
            <person name="Vagvolgyi C."/>
            <person name="Papp T."/>
            <person name="Martin F.M."/>
            <person name="Miettinen O."/>
            <person name="Hibbett D.S."/>
            <person name="Nagy L.G."/>
        </authorList>
    </citation>
    <scope>NUCLEOTIDE SEQUENCE [LARGE SCALE GENOMIC DNA]</scope>
    <source>
        <strain evidence="18 19">CBS 962.96</strain>
    </source>
</reference>
<feature type="chain" id="PRO_5020757877" description="Beta-mannosidase A" evidence="14">
    <location>
        <begin position="28"/>
        <end position="882"/>
    </location>
</feature>
<dbReference type="PANTHER" id="PTHR43730">
    <property type="entry name" value="BETA-MANNOSIDASE"/>
    <property type="match status" value="1"/>
</dbReference>
<evidence type="ECO:0000256" key="14">
    <source>
        <dbReference type="SAM" id="SignalP"/>
    </source>
</evidence>
<sequence length="882" mass="97620">MFGSLSRLVVLLPLLSSLPLCLQVVNAAIFDLSELSWTLKNENGSNDLNLTVDFESAVTYGLNVTSRPDAEFFPIGIDVFEINAGRNYIRKIPIDFGWDWSPAFAPSGIFKPAYLVTLTQSSSDTNTTSIIGAPPISPSSSTTSPDIIFIEETSIDIYKLGSNFSIPPVQSADWVVNVSLAIRSGASIPEGSASLKLEFPELGIESEEFGLPELSGKVDESSWASVQWQIPDEVPERWYPHNLGKPQLYNLTGTITIGNSNSSSSSSSSSSVTFRMRTGFRTIRLVQLPYSQEDVEQRGITPGDQYHFEVNGKAFYSKGSNLIPFDNFYSRIKTEDVRWVLESAVKVGQNIVRVWGGGVYQPSESSTAGGIYDFYSICDELGILAWTEFSFSDALSPINPFLLESVEPEVRQNVRRINRHPSVAQWAGGNEIEGIVIQTNNTLANGTIYLDQFVALFQDFLHDIALSETRSVPYTDCSTTHGVLSIEPYVLRFSNGTAGNIYGNSERFDYVADEAFNYSTYPVARFVNEFGFHSMPSFYTWQEALTSPEDFSFNSTVVASRDHHPPAGGLAFPNPNAPQGQGQMTMAVEMWLPTPNVTSNSNQTFAQWCYSTQVFQAMTIMSEIAWYRHGAGKGENNLGGIVWQLNDIWQGVSWSSIEFSGRWKVLHYGYTRAYAPLSIYPFWTPGNETLEVLVISDKLEEVKGEATLTWYDWEGNSLSSKEVDFVVPPLNNSLIMQAMGLDDILPEGKEAKDVWMLLNLTAEVDGVMMTNEEYFTPTSLANASIVDPMIEVARNDDLTFTLSAKGGVAPWTWLEHPFGTVGIFVDNSTGLPSDGFYLVPGIDRTLKFVLNPDVSSVLDPDPADFVVRSLWNNTHTGMESGI</sequence>
<evidence type="ECO:0000256" key="13">
    <source>
        <dbReference type="ARBA" id="ARBA00031061"/>
    </source>
</evidence>